<sequence>MFYERLQLLASEANKSINQIERELNYPRNALNAYKQGTIPSAKRTAEIAKYFNVTTDYLLGNTTSREYDSERLDKSIENSKSFDGSPLDDDDKEIIHNLIKDYLESKGK</sequence>
<evidence type="ECO:0000313" key="3">
    <source>
        <dbReference type="EMBL" id="MDH7959420.1"/>
    </source>
</evidence>
<feature type="region of interest" description="Disordered" evidence="1">
    <location>
        <begin position="69"/>
        <end position="91"/>
    </location>
</feature>
<organism evidence="3 4">
    <name type="scientific">Lactococcus garvieae</name>
    <dbReference type="NCBI Taxonomy" id="1363"/>
    <lineage>
        <taxon>Bacteria</taxon>
        <taxon>Bacillati</taxon>
        <taxon>Bacillota</taxon>
        <taxon>Bacilli</taxon>
        <taxon>Lactobacillales</taxon>
        <taxon>Streptococcaceae</taxon>
        <taxon>Lactococcus</taxon>
    </lineage>
</organism>
<accession>A0AA43T8B5</accession>
<dbReference type="PROSITE" id="PS50943">
    <property type="entry name" value="HTH_CROC1"/>
    <property type="match status" value="1"/>
</dbReference>
<comment type="caution">
    <text evidence="3">The sequence shown here is derived from an EMBL/GenBank/DDBJ whole genome shotgun (WGS) entry which is preliminary data.</text>
</comment>
<dbReference type="SUPFAM" id="SSF47413">
    <property type="entry name" value="lambda repressor-like DNA-binding domains"/>
    <property type="match status" value="1"/>
</dbReference>
<dbReference type="AlphaFoldDB" id="A0AA43T8B5"/>
<evidence type="ECO:0000256" key="1">
    <source>
        <dbReference type="SAM" id="MobiDB-lite"/>
    </source>
</evidence>
<proteinExistence type="predicted"/>
<dbReference type="SMART" id="SM00530">
    <property type="entry name" value="HTH_XRE"/>
    <property type="match status" value="1"/>
</dbReference>
<evidence type="ECO:0000259" key="2">
    <source>
        <dbReference type="PROSITE" id="PS50943"/>
    </source>
</evidence>
<dbReference type="Proteomes" id="UP001157396">
    <property type="component" value="Unassembled WGS sequence"/>
</dbReference>
<dbReference type="RefSeq" id="WP_206916203.1">
    <property type="nucleotide sequence ID" value="NZ_AP026069.1"/>
</dbReference>
<gene>
    <name evidence="3" type="ORF">QHR29_02920</name>
</gene>
<dbReference type="InterPro" id="IPR001387">
    <property type="entry name" value="Cro/C1-type_HTH"/>
</dbReference>
<dbReference type="Pfam" id="PF12844">
    <property type="entry name" value="HTH_19"/>
    <property type="match status" value="1"/>
</dbReference>
<feature type="domain" description="HTH cro/C1-type" evidence="2">
    <location>
        <begin position="6"/>
        <end position="59"/>
    </location>
</feature>
<name>A0AA43T8B5_9LACT</name>
<evidence type="ECO:0000313" key="4">
    <source>
        <dbReference type="Proteomes" id="UP001157396"/>
    </source>
</evidence>
<feature type="compositionally biased region" description="Basic and acidic residues" evidence="1">
    <location>
        <begin position="69"/>
        <end position="78"/>
    </location>
</feature>
<dbReference type="GO" id="GO:0003677">
    <property type="term" value="F:DNA binding"/>
    <property type="evidence" value="ECO:0007669"/>
    <property type="project" value="InterPro"/>
</dbReference>
<reference evidence="3" key="1">
    <citation type="submission" date="2023-04" db="EMBL/GenBank/DDBJ databases">
        <title>Genomic analysis of Lactococcus garvieae isolates.</title>
        <authorList>
            <person name="Zhanghang C."/>
        </authorList>
    </citation>
    <scope>NUCLEOTIDE SEQUENCE</scope>
    <source>
        <strain evidence="3">ZB-1</strain>
    </source>
</reference>
<dbReference type="CDD" id="cd00093">
    <property type="entry name" value="HTH_XRE"/>
    <property type="match status" value="1"/>
</dbReference>
<protein>
    <submittedName>
        <fullName evidence="3">Helix-turn-helix transcriptional regulator</fullName>
    </submittedName>
</protein>
<dbReference type="InterPro" id="IPR010982">
    <property type="entry name" value="Lambda_DNA-bd_dom_sf"/>
</dbReference>
<dbReference type="EMBL" id="JARYTV010000002">
    <property type="protein sequence ID" value="MDH7959420.1"/>
    <property type="molecule type" value="Genomic_DNA"/>
</dbReference>
<dbReference type="Gene3D" id="1.10.260.40">
    <property type="entry name" value="lambda repressor-like DNA-binding domains"/>
    <property type="match status" value="1"/>
</dbReference>